<evidence type="ECO:0000313" key="3">
    <source>
        <dbReference type="Proteomes" id="UP000541444"/>
    </source>
</evidence>
<dbReference type="AlphaFoldDB" id="A0A7J7MQ18"/>
<reference evidence="2 3" key="1">
    <citation type="journal article" date="2020" name="IScience">
        <title>Genome Sequencing of the Endangered Kingdonia uniflora (Circaeasteraceae, Ranunculales) Reveals Potential Mechanisms of Evolutionary Specialization.</title>
        <authorList>
            <person name="Sun Y."/>
            <person name="Deng T."/>
            <person name="Zhang A."/>
            <person name="Moore M.J."/>
            <person name="Landis J.B."/>
            <person name="Lin N."/>
            <person name="Zhang H."/>
            <person name="Zhang X."/>
            <person name="Huang J."/>
            <person name="Zhang X."/>
            <person name="Sun H."/>
            <person name="Wang H."/>
        </authorList>
    </citation>
    <scope>NUCLEOTIDE SEQUENCE [LARGE SCALE GENOMIC DNA]</scope>
    <source>
        <strain evidence="2">TB1705</strain>
        <tissue evidence="2">Leaf</tissue>
    </source>
</reference>
<feature type="coiled-coil region" evidence="1">
    <location>
        <begin position="263"/>
        <end position="333"/>
    </location>
</feature>
<sequence>MVKTRSQRVVEARVLNDLRLTFKIDEIREAIFGQQGYVAVLLETRANYEGKTDAERGAEMNCVYWSQVHGYLLTNLAKRKAIKRGVIPRSATLVSVDDSSKRRKFVRALRDVQLGFQDRSMELEKRISQLEEEKNQLEENLTRERGAFQFEREKEREAAALKLNEVKAERNLYQLWYTKAEIMAFSEGNYEEMKILNEEEVEEREDGLNVAERPLPITRKLLIRHRCCESLLNVMQKELDVAREREEQTLLNNTEYVEEYEVLFSQDLALNQLTSELAELKEKDVSGSRHEAELAEYRIRALNEEISDMKCNIHALNEQLLKREIELDTAQTNLAVSEANFENLSSSIMGKDRELCNSVQIRDGLIARLDRLKASLRPLKGRETQSRADLAEIQAKNQSLVDDLAHARGNMRRVVQREKEMNERINQLCARISKSERELRVHEMKYQKDLKFELDKGDGKIASCKGSREMKEFLRRKEELVENLCIDLTNFRQKSIDLARQICERIDQLTTELAESKTHRLRN</sequence>
<accession>A0A7J7MQ18</accession>
<evidence type="ECO:0000256" key="1">
    <source>
        <dbReference type="SAM" id="Coils"/>
    </source>
</evidence>
<name>A0A7J7MQ18_9MAGN</name>
<evidence type="ECO:0000313" key="2">
    <source>
        <dbReference type="EMBL" id="KAF6157035.1"/>
    </source>
</evidence>
<gene>
    <name evidence="2" type="ORF">GIB67_041496</name>
</gene>
<protein>
    <submittedName>
        <fullName evidence="2">Uncharacterized protein</fullName>
    </submittedName>
</protein>
<feature type="coiled-coil region" evidence="1">
    <location>
        <begin position="113"/>
        <end position="171"/>
    </location>
</feature>
<proteinExistence type="predicted"/>
<organism evidence="2 3">
    <name type="scientific">Kingdonia uniflora</name>
    <dbReference type="NCBI Taxonomy" id="39325"/>
    <lineage>
        <taxon>Eukaryota</taxon>
        <taxon>Viridiplantae</taxon>
        <taxon>Streptophyta</taxon>
        <taxon>Embryophyta</taxon>
        <taxon>Tracheophyta</taxon>
        <taxon>Spermatophyta</taxon>
        <taxon>Magnoliopsida</taxon>
        <taxon>Ranunculales</taxon>
        <taxon>Circaeasteraceae</taxon>
        <taxon>Kingdonia</taxon>
    </lineage>
</organism>
<dbReference type="Proteomes" id="UP000541444">
    <property type="component" value="Unassembled WGS sequence"/>
</dbReference>
<comment type="caution">
    <text evidence="2">The sequence shown here is derived from an EMBL/GenBank/DDBJ whole genome shotgun (WGS) entry which is preliminary data.</text>
</comment>
<keyword evidence="1" id="KW-0175">Coiled coil</keyword>
<keyword evidence="3" id="KW-1185">Reference proteome</keyword>
<feature type="coiled-coil region" evidence="1">
    <location>
        <begin position="390"/>
        <end position="445"/>
    </location>
</feature>
<dbReference type="EMBL" id="JACGCM010001281">
    <property type="protein sequence ID" value="KAF6157035.1"/>
    <property type="molecule type" value="Genomic_DNA"/>
</dbReference>